<evidence type="ECO:0000313" key="3">
    <source>
        <dbReference type="Proteomes" id="UP001168380"/>
    </source>
</evidence>
<protein>
    <recommendedName>
        <fullName evidence="4">DUF1330 domain-containing protein</fullName>
    </recommendedName>
</protein>
<proteinExistence type="predicted"/>
<keyword evidence="1" id="KW-0732">Signal</keyword>
<dbReference type="RefSeq" id="WP_302711604.1">
    <property type="nucleotide sequence ID" value="NZ_JAULRT010000035.1"/>
</dbReference>
<keyword evidence="3" id="KW-1185">Reference proteome</keyword>
<feature type="signal peptide" evidence="1">
    <location>
        <begin position="1"/>
        <end position="26"/>
    </location>
</feature>
<organism evidence="2 3">
    <name type="scientific">Gilvimarinus algae</name>
    <dbReference type="NCBI Taxonomy" id="3058037"/>
    <lineage>
        <taxon>Bacteria</taxon>
        <taxon>Pseudomonadati</taxon>
        <taxon>Pseudomonadota</taxon>
        <taxon>Gammaproteobacteria</taxon>
        <taxon>Cellvibrionales</taxon>
        <taxon>Cellvibrionaceae</taxon>
        <taxon>Gilvimarinus</taxon>
    </lineage>
</organism>
<dbReference type="EMBL" id="JAULRT010000035">
    <property type="protein sequence ID" value="MDO3381469.1"/>
    <property type="molecule type" value="Genomic_DNA"/>
</dbReference>
<sequence length="247" mass="26951">MTFLSYMRLLSAGVVAANLAAMPALAGDIKRVNFSAGQRLSFVLPDTGDASKKARGPVLAGLTALAGQGTLTQVYNFAVDEVLIGEHQPQALSLYAWSSADDARQARASEHYKSELASLMPATWSEVHTVEVDLVEPLTLELDSDKTYTLALAWIRSEAMFEGYAALSAPLREVLGAKPLINLPVGYFAQMGLDEADSPDRLVLMEWRHESHPEAYRTSALIQENAEVVGQAFEKIQWYRLAHGGNN</sequence>
<dbReference type="Proteomes" id="UP001168380">
    <property type="component" value="Unassembled WGS sequence"/>
</dbReference>
<gene>
    <name evidence="2" type="ORF">QWI16_04740</name>
</gene>
<evidence type="ECO:0000313" key="2">
    <source>
        <dbReference type="EMBL" id="MDO3381469.1"/>
    </source>
</evidence>
<accession>A0ABT8TBI5</accession>
<evidence type="ECO:0008006" key="4">
    <source>
        <dbReference type="Google" id="ProtNLM"/>
    </source>
</evidence>
<reference evidence="2" key="1">
    <citation type="submission" date="2023-07" db="EMBL/GenBank/DDBJ databases">
        <title>Gilvimarinus algae sp. nov., isolated from the surface of Kelp.</title>
        <authorList>
            <person name="Sun Y.Y."/>
            <person name="Gong Y."/>
            <person name="Du Z.J."/>
        </authorList>
    </citation>
    <scope>NUCLEOTIDE SEQUENCE</scope>
    <source>
        <strain evidence="2">SDUM040014</strain>
    </source>
</reference>
<feature type="chain" id="PRO_5045329956" description="DUF1330 domain-containing protein" evidence="1">
    <location>
        <begin position="27"/>
        <end position="247"/>
    </location>
</feature>
<name>A0ABT8TBI5_9GAMM</name>
<comment type="caution">
    <text evidence="2">The sequence shown here is derived from an EMBL/GenBank/DDBJ whole genome shotgun (WGS) entry which is preliminary data.</text>
</comment>
<evidence type="ECO:0000256" key="1">
    <source>
        <dbReference type="SAM" id="SignalP"/>
    </source>
</evidence>